<proteinExistence type="predicted"/>
<protein>
    <submittedName>
        <fullName evidence="2">Uncharacterized protein</fullName>
    </submittedName>
</protein>
<feature type="region of interest" description="Disordered" evidence="1">
    <location>
        <begin position="237"/>
        <end position="256"/>
    </location>
</feature>
<feature type="non-terminal residue" evidence="2">
    <location>
        <position position="256"/>
    </location>
</feature>
<dbReference type="EMBL" id="CAJNNV010032943">
    <property type="protein sequence ID" value="CAE8641596.1"/>
    <property type="molecule type" value="Genomic_DNA"/>
</dbReference>
<evidence type="ECO:0000256" key="1">
    <source>
        <dbReference type="SAM" id="MobiDB-lite"/>
    </source>
</evidence>
<name>A0A813HTW8_POLGL</name>
<organism evidence="2 3">
    <name type="scientific">Polarella glacialis</name>
    <name type="common">Dinoflagellate</name>
    <dbReference type="NCBI Taxonomy" id="89957"/>
    <lineage>
        <taxon>Eukaryota</taxon>
        <taxon>Sar</taxon>
        <taxon>Alveolata</taxon>
        <taxon>Dinophyceae</taxon>
        <taxon>Suessiales</taxon>
        <taxon>Suessiaceae</taxon>
        <taxon>Polarella</taxon>
    </lineage>
</organism>
<dbReference type="Gene3D" id="2.130.10.30">
    <property type="entry name" value="Regulator of chromosome condensation 1/beta-lactamase-inhibitor protein II"/>
    <property type="match status" value="1"/>
</dbReference>
<dbReference type="SUPFAM" id="SSF50985">
    <property type="entry name" value="RCC1/BLIP-II"/>
    <property type="match status" value="1"/>
</dbReference>
<evidence type="ECO:0000313" key="3">
    <source>
        <dbReference type="Proteomes" id="UP000654075"/>
    </source>
</evidence>
<evidence type="ECO:0000313" key="2">
    <source>
        <dbReference type="EMBL" id="CAE8641596.1"/>
    </source>
</evidence>
<dbReference type="InterPro" id="IPR009091">
    <property type="entry name" value="RCC1/BLIP-II"/>
</dbReference>
<gene>
    <name evidence="2" type="ORF">PGLA1383_LOCUS56218</name>
</gene>
<dbReference type="Proteomes" id="UP000654075">
    <property type="component" value="Unassembled WGS sequence"/>
</dbReference>
<sequence>MAATDCETKRTHDQQQLQQQKAEGMLHISLVGGVGGDTIAEGTWHRSCKMLELFKIAYRSTTTKAITTTTTEATTTTTTTTTTTAKPGIQIKLLHGSLKLSPQMSLDIFDGHPGAICLTVIYTKAAKKQQLCSLRMASAAIKRDGSVVTWGLAAAGGDSSSVADKLQEGVVQVVGIADAFTAIKDDGSVVTWGEAGAGGDSSSVADKLNEGVVQVAGTYGAFAAIKDDGSVITWGTADSGGDSSSVADKLQEGVVQ</sequence>
<keyword evidence="3" id="KW-1185">Reference proteome</keyword>
<accession>A0A813HTW8</accession>
<reference evidence="2" key="1">
    <citation type="submission" date="2021-02" db="EMBL/GenBank/DDBJ databases">
        <authorList>
            <person name="Dougan E. K."/>
            <person name="Rhodes N."/>
            <person name="Thang M."/>
            <person name="Chan C."/>
        </authorList>
    </citation>
    <scope>NUCLEOTIDE SEQUENCE</scope>
</reference>
<dbReference type="AlphaFoldDB" id="A0A813HTW8"/>
<comment type="caution">
    <text evidence="2">The sequence shown here is derived from an EMBL/GenBank/DDBJ whole genome shotgun (WGS) entry which is preliminary data.</text>
</comment>